<dbReference type="KEGG" id="tet:TTHERM_01298510"/>
<keyword evidence="3" id="KW-1185">Reference proteome</keyword>
<dbReference type="OMA" id="DEYCMSA"/>
<dbReference type="OrthoDB" id="73831at2759"/>
<evidence type="ECO:0000313" key="2">
    <source>
        <dbReference type="EMBL" id="EAR82128.1"/>
    </source>
</evidence>
<dbReference type="eggNOG" id="ENOG502S0QQ">
    <property type="taxonomic scope" value="Eukaryota"/>
</dbReference>
<dbReference type="RefSeq" id="XP_001029791.1">
    <property type="nucleotide sequence ID" value="XM_001029791.1"/>
</dbReference>
<protein>
    <submittedName>
        <fullName evidence="2">Uncharacterized protein</fullName>
    </submittedName>
</protein>
<accession>Q22A14</accession>
<feature type="region of interest" description="Disordered" evidence="1">
    <location>
        <begin position="1"/>
        <end position="81"/>
    </location>
</feature>
<dbReference type="Proteomes" id="UP000009168">
    <property type="component" value="Unassembled WGS sequence"/>
</dbReference>
<dbReference type="HOGENOM" id="CLU_1059528_0_0_1"/>
<dbReference type="AlphaFoldDB" id="Q22A14"/>
<name>Q22A14_TETTS</name>
<dbReference type="InParanoid" id="Q22A14"/>
<proteinExistence type="predicted"/>
<evidence type="ECO:0000256" key="1">
    <source>
        <dbReference type="SAM" id="MobiDB-lite"/>
    </source>
</evidence>
<reference evidence="3" key="1">
    <citation type="journal article" date="2006" name="PLoS Biol.">
        <title>Macronuclear genome sequence of the ciliate Tetrahymena thermophila, a model eukaryote.</title>
        <authorList>
            <person name="Eisen J.A."/>
            <person name="Coyne R.S."/>
            <person name="Wu M."/>
            <person name="Wu D."/>
            <person name="Thiagarajan M."/>
            <person name="Wortman J.R."/>
            <person name="Badger J.H."/>
            <person name="Ren Q."/>
            <person name="Amedeo P."/>
            <person name="Jones K.M."/>
            <person name="Tallon L.J."/>
            <person name="Delcher A.L."/>
            <person name="Salzberg S.L."/>
            <person name="Silva J.C."/>
            <person name="Haas B.J."/>
            <person name="Majoros W.H."/>
            <person name="Farzad M."/>
            <person name="Carlton J.M."/>
            <person name="Smith R.K. Jr."/>
            <person name="Garg J."/>
            <person name="Pearlman R.E."/>
            <person name="Karrer K.M."/>
            <person name="Sun L."/>
            <person name="Manning G."/>
            <person name="Elde N.C."/>
            <person name="Turkewitz A.P."/>
            <person name="Asai D.J."/>
            <person name="Wilkes D.E."/>
            <person name="Wang Y."/>
            <person name="Cai H."/>
            <person name="Collins K."/>
            <person name="Stewart B.A."/>
            <person name="Lee S.R."/>
            <person name="Wilamowska K."/>
            <person name="Weinberg Z."/>
            <person name="Ruzzo W.L."/>
            <person name="Wloga D."/>
            <person name="Gaertig J."/>
            <person name="Frankel J."/>
            <person name="Tsao C.-C."/>
            <person name="Gorovsky M.A."/>
            <person name="Keeling P.J."/>
            <person name="Waller R.F."/>
            <person name="Patron N.J."/>
            <person name="Cherry J.M."/>
            <person name="Stover N.A."/>
            <person name="Krieger C.J."/>
            <person name="del Toro C."/>
            <person name="Ryder H.F."/>
            <person name="Williamson S.C."/>
            <person name="Barbeau R.A."/>
            <person name="Hamilton E.P."/>
            <person name="Orias E."/>
        </authorList>
    </citation>
    <scope>NUCLEOTIDE SEQUENCE [LARGE SCALE GENOMIC DNA]</scope>
    <source>
        <strain evidence="3">SB210</strain>
    </source>
</reference>
<sequence>MKKATTTTTTSTVKKTTTTTTAATKTTSTTASKPAGSTAVKKAGTTATKTSTSTAKSGTSAVKSTTTTKAKTDTKSQNKQNAVKIEEKKIEVKQDEIKQEVQQPVEQKKEEQKVEKQEVVHGEVTITYNHYKNKFPIINGQITSQVIDDEYCMSAVFLGNFKMHLSDKNKIKVEEKINSDNVTTFSGLITGETYGLQIEEDDAAEAQRESKAFVAEKKEDKLRGERKEGCSCLYGNPCVDSGVCNDWKNRFEVAKKNGWKGFQ</sequence>
<organism evidence="2 3">
    <name type="scientific">Tetrahymena thermophila (strain SB210)</name>
    <dbReference type="NCBI Taxonomy" id="312017"/>
    <lineage>
        <taxon>Eukaryota</taxon>
        <taxon>Sar</taxon>
        <taxon>Alveolata</taxon>
        <taxon>Ciliophora</taxon>
        <taxon>Intramacronucleata</taxon>
        <taxon>Oligohymenophorea</taxon>
        <taxon>Hymenostomatida</taxon>
        <taxon>Tetrahymenina</taxon>
        <taxon>Tetrahymenidae</taxon>
        <taxon>Tetrahymena</taxon>
    </lineage>
</organism>
<evidence type="ECO:0000313" key="3">
    <source>
        <dbReference type="Proteomes" id="UP000009168"/>
    </source>
</evidence>
<feature type="compositionally biased region" description="Low complexity" evidence="1">
    <location>
        <begin position="1"/>
        <end position="69"/>
    </location>
</feature>
<dbReference type="EMBL" id="GG662323">
    <property type="protein sequence ID" value="EAR82128.1"/>
    <property type="molecule type" value="Genomic_DNA"/>
</dbReference>
<dbReference type="GeneID" id="7830178"/>
<gene>
    <name evidence="2" type="ORF">TTHERM_01298510</name>
</gene>